<dbReference type="EMBL" id="JH994043">
    <property type="protein sequence ID" value="ELQ74400.1"/>
    <property type="molecule type" value="Genomic_DNA"/>
</dbReference>
<evidence type="ECO:0000313" key="1">
    <source>
        <dbReference type="EMBL" id="ELQ74400.1"/>
    </source>
</evidence>
<name>L7JSW8_TRAHO</name>
<gene>
    <name evidence="1" type="ORF">THOM_2698</name>
</gene>
<dbReference type="VEuPathDB" id="MicrosporidiaDB:THOM_2698"/>
<dbReference type="InParanoid" id="L7JSW8"/>
<organism evidence="1 2">
    <name type="scientific">Trachipleistophora hominis</name>
    <name type="common">Microsporidian parasite</name>
    <dbReference type="NCBI Taxonomy" id="72359"/>
    <lineage>
        <taxon>Eukaryota</taxon>
        <taxon>Fungi</taxon>
        <taxon>Fungi incertae sedis</taxon>
        <taxon>Microsporidia</taxon>
        <taxon>Pleistophoridae</taxon>
        <taxon>Trachipleistophora</taxon>
    </lineage>
</organism>
<evidence type="ECO:0000313" key="2">
    <source>
        <dbReference type="Proteomes" id="UP000011185"/>
    </source>
</evidence>
<dbReference type="Proteomes" id="UP000011185">
    <property type="component" value="Unassembled WGS sequence"/>
</dbReference>
<keyword evidence="2" id="KW-1185">Reference proteome</keyword>
<dbReference type="AlphaFoldDB" id="L7JSW8"/>
<feature type="non-terminal residue" evidence="1">
    <location>
        <position position="1"/>
    </location>
</feature>
<protein>
    <submittedName>
        <fullName evidence="1">Uncharacterized protein</fullName>
    </submittedName>
</protein>
<sequence length="216" mass="25377">VNECFKLCVHLDRVWYVLKNHVSNDNDKTNNAIVYEHQINFYKCSIREMVIAKLFRLLKVPSTTITLYIFLARYECAYIAHNKMTISHDIIVNPFNVAFGLFFCIASNAVSVPVPKINDVELFTLKKVHDMLQHIALHVTTTNRYEIINNINHCMNVFFNNLDHAQQLSIKQAPMLIRVCRDENYPGMVSIFFDDIWMINEFFLEVQYAYLNRIFA</sequence>
<reference evidence="1 2" key="1">
    <citation type="journal article" date="2012" name="PLoS Pathog.">
        <title>The genome of the obligate intracellular parasite Trachipleistophora hominis: new insights into microsporidian genome dynamics and reductive evolution.</title>
        <authorList>
            <person name="Heinz E."/>
            <person name="Williams T.A."/>
            <person name="Nakjang S."/>
            <person name="Noel C.J."/>
            <person name="Swan D.C."/>
            <person name="Goldberg A.V."/>
            <person name="Harris S.R."/>
            <person name="Weinmaier T."/>
            <person name="Markert S."/>
            <person name="Becher D."/>
            <person name="Bernhardt J."/>
            <person name="Dagan T."/>
            <person name="Hacker C."/>
            <person name="Lucocq J.M."/>
            <person name="Schweder T."/>
            <person name="Rattei T."/>
            <person name="Hall N."/>
            <person name="Hirt R.P."/>
            <person name="Embley T.M."/>
        </authorList>
    </citation>
    <scope>NUCLEOTIDE SEQUENCE [LARGE SCALE GENOMIC DNA]</scope>
</reference>
<proteinExistence type="predicted"/>
<accession>L7JSW8</accession>
<dbReference type="HOGENOM" id="CLU_1280458_0_0_1"/>